<dbReference type="EMBL" id="FILL01000007">
    <property type="protein sequence ID" value="CYX41544.1"/>
    <property type="molecule type" value="Genomic_DNA"/>
</dbReference>
<sequence length="118" mass="14159">MANKRIRNIVKQFFLSEEENKKLVELMKKNRVRNFSSFARKKLLRDDFKIWFVTFPEYSPVSSELIYIGRSINSIAKTSTQFGNITESDFREVGHLLEQMVEVVNRQQKEDERKLKRR</sequence>
<proteinExistence type="predicted"/>
<dbReference type="EMBL" id="FIHG01000012">
    <property type="protein sequence ID" value="CYV09850.1"/>
    <property type="molecule type" value="Genomic_DNA"/>
</dbReference>
<dbReference type="Proteomes" id="UP000072353">
    <property type="component" value="Unassembled WGS sequence"/>
</dbReference>
<evidence type="ECO:0000313" key="4">
    <source>
        <dbReference type="Proteomes" id="UP000073200"/>
    </source>
</evidence>
<evidence type="ECO:0000313" key="2">
    <source>
        <dbReference type="EMBL" id="CYX41544.1"/>
    </source>
</evidence>
<dbReference type="AlphaFoldDB" id="A0A0Z8UPS8"/>
<dbReference type="Proteomes" id="UP000073200">
    <property type="component" value="Unassembled WGS sequence"/>
</dbReference>
<protein>
    <submittedName>
        <fullName evidence="1">Tn5252, orf 9 protein</fullName>
    </submittedName>
</protein>
<dbReference type="RefSeq" id="WP_044669353.1">
    <property type="nucleotide sequence ID" value="NZ_CEGO01000012.1"/>
</dbReference>
<gene>
    <name evidence="1" type="ORF">ERS132421_01786</name>
    <name evidence="2" type="ORF">ERS132521_00943</name>
</gene>
<evidence type="ECO:0000313" key="1">
    <source>
        <dbReference type="EMBL" id="CYV09850.1"/>
    </source>
</evidence>
<name>A0A0Z8UPS8_STRSU</name>
<reference evidence="3 4" key="1">
    <citation type="submission" date="2016-02" db="EMBL/GenBank/DDBJ databases">
        <authorList>
            <consortium name="Pathogen Informatics"/>
        </authorList>
    </citation>
    <scope>NUCLEOTIDE SEQUENCE [LARGE SCALE GENOMIC DNA]</scope>
    <source>
        <strain evidence="1 4">LSS59</strain>
        <strain evidence="2 3">SS975</strain>
    </source>
</reference>
<accession>A0A0Z8UPS8</accession>
<evidence type="ECO:0000313" key="3">
    <source>
        <dbReference type="Proteomes" id="UP000072353"/>
    </source>
</evidence>
<organism evidence="1 4">
    <name type="scientific">Streptococcus suis</name>
    <dbReference type="NCBI Taxonomy" id="1307"/>
    <lineage>
        <taxon>Bacteria</taxon>
        <taxon>Bacillati</taxon>
        <taxon>Bacillota</taxon>
        <taxon>Bacilli</taxon>
        <taxon>Lactobacillales</taxon>
        <taxon>Streptococcaceae</taxon>
        <taxon>Streptococcus</taxon>
    </lineage>
</organism>